<dbReference type="KEGG" id="ton:TON_0014"/>
<evidence type="ECO:0000259" key="1">
    <source>
        <dbReference type="Pfam" id="PF12849"/>
    </source>
</evidence>
<keyword evidence="3" id="KW-1185">Reference proteome</keyword>
<dbReference type="AlphaFoldDB" id="B6YSG5"/>
<sequence>MNKKIKLLALLVFLFVGFSYGCISNTNTSTTSTVSEKPKVLTISTTTSLYDTGILENVVAPIFKEKYNIELRFIPKGTGGAILDAKSGASDAILVHALSKEQAFMEEGYGVNRKVFAYNFFVIVGPKDDPAGIRGLSVTEALKKIVEYGRAHPDQLVWVSRDDGSGTNTKEIALWKNAGFEFEALKNESWFGTTGSGMGNTLLYTSERNAYTLSDIGTYLKYQKEGKINLDVLVDKGEELINVYAIIIINPEKIPGKDFEGAMLLAEWLTSEEGQKAIAEYGKDEFGRPLFYPAVPVLKSQEGDVFKWILKYGFMKDGDKYTECPEKFRYKPTYDFFEFPASVVEG</sequence>
<gene>
    <name evidence="2" type="ordered locus">TON_0014</name>
</gene>
<reference evidence="2 3" key="1">
    <citation type="journal article" date="2008" name="J. Bacteriol.">
        <title>The complete genome sequence of Thermococcus onnurineus NA1 reveals a mixed heterotrophic and carboxydotrophic metabolism.</title>
        <authorList>
            <person name="Lee H.S."/>
            <person name="Kang S.G."/>
            <person name="Bae S.S."/>
            <person name="Lim J.K."/>
            <person name="Cho Y."/>
            <person name="Kim Y.J."/>
            <person name="Jeon J.H."/>
            <person name="Cha S.S."/>
            <person name="Kwon K.K."/>
            <person name="Kim H.T."/>
            <person name="Park C.J."/>
            <person name="Lee H.W."/>
            <person name="Kim S.I."/>
            <person name="Chun J."/>
            <person name="Colwell R.R."/>
            <person name="Kim S.J."/>
            <person name="Lee J.H."/>
        </authorList>
    </citation>
    <scope>NUCLEOTIDE SEQUENCE [LARGE SCALE GENOMIC DNA]</scope>
    <source>
        <strain evidence="2 3">NA1</strain>
    </source>
</reference>
<dbReference type="InterPro" id="IPR024370">
    <property type="entry name" value="PBP_domain"/>
</dbReference>
<dbReference type="PROSITE" id="PS51257">
    <property type="entry name" value="PROKAR_LIPOPROTEIN"/>
    <property type="match status" value="1"/>
</dbReference>
<dbReference type="Pfam" id="PF12849">
    <property type="entry name" value="PBP_like_2"/>
    <property type="match status" value="1"/>
</dbReference>
<dbReference type="STRING" id="523850.TON_0014"/>
<dbReference type="HOGENOM" id="CLU_061511_0_0_2"/>
<name>B6YSG5_THEON</name>
<dbReference type="Gene3D" id="3.40.190.10">
    <property type="entry name" value="Periplasmic binding protein-like II"/>
    <property type="match status" value="2"/>
</dbReference>
<proteinExistence type="predicted"/>
<evidence type="ECO:0000313" key="2">
    <source>
        <dbReference type="EMBL" id="ACJ15497.1"/>
    </source>
</evidence>
<dbReference type="PATRIC" id="fig|523850.10.peg.14"/>
<dbReference type="EMBL" id="CP000855">
    <property type="protein sequence ID" value="ACJ15497.1"/>
    <property type="molecule type" value="Genomic_DNA"/>
</dbReference>
<organism evidence="2 3">
    <name type="scientific">Thermococcus onnurineus (strain NA1)</name>
    <dbReference type="NCBI Taxonomy" id="523850"/>
    <lineage>
        <taxon>Archaea</taxon>
        <taxon>Methanobacteriati</taxon>
        <taxon>Methanobacteriota</taxon>
        <taxon>Thermococci</taxon>
        <taxon>Thermococcales</taxon>
        <taxon>Thermococcaceae</taxon>
        <taxon>Thermococcus</taxon>
    </lineage>
</organism>
<dbReference type="RefSeq" id="WP_012570970.1">
    <property type="nucleotide sequence ID" value="NC_011529.1"/>
</dbReference>
<evidence type="ECO:0000313" key="3">
    <source>
        <dbReference type="Proteomes" id="UP000002727"/>
    </source>
</evidence>
<dbReference type="GeneID" id="7017659"/>
<dbReference type="SUPFAM" id="SSF53850">
    <property type="entry name" value="Periplasmic binding protein-like II"/>
    <property type="match status" value="1"/>
</dbReference>
<dbReference type="PANTHER" id="PTHR37945:SF1">
    <property type="entry name" value="EXTRACELLULAR TUNGSTATE BINDING PROTEIN"/>
    <property type="match status" value="1"/>
</dbReference>
<dbReference type="eggNOG" id="arCOG00229">
    <property type="taxonomic scope" value="Archaea"/>
</dbReference>
<accession>B6YSG5</accession>
<dbReference type="PANTHER" id="PTHR37945">
    <property type="entry name" value="EXTRACELLULAR TUNGSTATE BINDING PROTEIN"/>
    <property type="match status" value="1"/>
</dbReference>
<dbReference type="Proteomes" id="UP000002727">
    <property type="component" value="Chromosome"/>
</dbReference>
<feature type="domain" description="PBP" evidence="1">
    <location>
        <begin position="36"/>
        <end position="273"/>
    </location>
</feature>
<dbReference type="OrthoDB" id="14917at2157"/>
<dbReference type="InterPro" id="IPR052738">
    <property type="entry name" value="ABC-Tungstate_binding"/>
</dbReference>
<protein>
    <submittedName>
        <fullName evidence="2">ABC transporter tungsten-binding protein</fullName>
    </submittedName>
</protein>